<dbReference type="NCBIfam" id="TIGR00125">
    <property type="entry name" value="cyt_tran_rel"/>
    <property type="match status" value="1"/>
</dbReference>
<reference evidence="4 5" key="1">
    <citation type="journal article" date="2016" name="Nat. Commun.">
        <title>Thousands of microbial genomes shed light on interconnected biogeochemical processes in an aquifer system.</title>
        <authorList>
            <person name="Anantharaman K."/>
            <person name="Brown C.T."/>
            <person name="Hug L.A."/>
            <person name="Sharon I."/>
            <person name="Castelle C.J."/>
            <person name="Probst A.J."/>
            <person name="Thomas B.C."/>
            <person name="Singh A."/>
            <person name="Wilkins M.J."/>
            <person name="Karaoz U."/>
            <person name="Brodie E.L."/>
            <person name="Williams K.H."/>
            <person name="Hubbard S.S."/>
            <person name="Banfield J.F."/>
        </authorList>
    </citation>
    <scope>NUCLEOTIDE SEQUENCE [LARGE SCALE GENOMIC DNA]</scope>
</reference>
<dbReference type="PANTHER" id="PTHR43793">
    <property type="entry name" value="FAD SYNTHASE"/>
    <property type="match status" value="1"/>
</dbReference>
<evidence type="ECO:0000313" key="5">
    <source>
        <dbReference type="Proteomes" id="UP000179069"/>
    </source>
</evidence>
<evidence type="ECO:0000313" key="4">
    <source>
        <dbReference type="EMBL" id="OGY16817.1"/>
    </source>
</evidence>
<dbReference type="InterPro" id="IPR014729">
    <property type="entry name" value="Rossmann-like_a/b/a_fold"/>
</dbReference>
<gene>
    <name evidence="4" type="ORF">A2785_03565</name>
</gene>
<organism evidence="4 5">
    <name type="scientific">Candidatus Chisholmbacteria bacterium RIFCSPHIGHO2_01_FULL_49_18</name>
    <dbReference type="NCBI Taxonomy" id="1797590"/>
    <lineage>
        <taxon>Bacteria</taxon>
        <taxon>Candidatus Chisholmiibacteriota</taxon>
    </lineage>
</organism>
<dbReference type="InterPro" id="IPR004821">
    <property type="entry name" value="Cyt_trans-like"/>
</dbReference>
<dbReference type="SUPFAM" id="SSF52374">
    <property type="entry name" value="Nucleotidylyl transferase"/>
    <property type="match status" value="1"/>
</dbReference>
<comment type="caution">
    <text evidence="4">The sequence shown here is derived from an EMBL/GenBank/DDBJ whole genome shotgun (WGS) entry which is preliminary data.</text>
</comment>
<dbReference type="GO" id="GO:0016779">
    <property type="term" value="F:nucleotidyltransferase activity"/>
    <property type="evidence" value="ECO:0007669"/>
    <property type="project" value="UniProtKB-KW"/>
</dbReference>
<dbReference type="Pfam" id="PF01467">
    <property type="entry name" value="CTP_transf_like"/>
    <property type="match status" value="1"/>
</dbReference>
<dbReference type="PANTHER" id="PTHR43793:SF1">
    <property type="entry name" value="FAD SYNTHASE"/>
    <property type="match status" value="1"/>
</dbReference>
<evidence type="ECO:0000256" key="2">
    <source>
        <dbReference type="ARBA" id="ARBA00022695"/>
    </source>
</evidence>
<protein>
    <recommendedName>
        <fullName evidence="3">Cytidyltransferase-like domain-containing protein</fullName>
    </recommendedName>
</protein>
<sequence length="173" mass="19868">MVNQKQVKFSLEEAIARRSSLASGQIVTLATGVFDILHIEHLRFLRRAKQQGDILFVGIERDRRVRQLKGRGRPVNSEMHRAQVISALKSVDCVFLLPDDMEDQAGRERVIQKLKPDIYAVSANTPYLQEKEKIIKKFAGQLRVVHQHNPNISTTKIITAKRNHRRRVRSANI</sequence>
<evidence type="ECO:0000259" key="3">
    <source>
        <dbReference type="Pfam" id="PF01467"/>
    </source>
</evidence>
<dbReference type="AlphaFoldDB" id="A0A1G1VNL4"/>
<dbReference type="Gene3D" id="3.40.50.620">
    <property type="entry name" value="HUPs"/>
    <property type="match status" value="1"/>
</dbReference>
<name>A0A1G1VNL4_9BACT</name>
<keyword evidence="2" id="KW-0548">Nucleotidyltransferase</keyword>
<proteinExistence type="predicted"/>
<keyword evidence="1" id="KW-0808">Transferase</keyword>
<accession>A0A1G1VNL4</accession>
<dbReference type="EMBL" id="MHCI01000009">
    <property type="protein sequence ID" value="OGY16817.1"/>
    <property type="molecule type" value="Genomic_DNA"/>
</dbReference>
<evidence type="ECO:0000256" key="1">
    <source>
        <dbReference type="ARBA" id="ARBA00022679"/>
    </source>
</evidence>
<dbReference type="Proteomes" id="UP000179069">
    <property type="component" value="Unassembled WGS sequence"/>
</dbReference>
<feature type="domain" description="Cytidyltransferase-like" evidence="3">
    <location>
        <begin position="29"/>
        <end position="159"/>
    </location>
</feature>
<dbReference type="InterPro" id="IPR050385">
    <property type="entry name" value="Archaeal_FAD_synthase"/>
</dbReference>